<dbReference type="RefSeq" id="WP_145811649.1">
    <property type="nucleotide sequence ID" value="NZ_VIVK01000001.1"/>
</dbReference>
<dbReference type="Proteomes" id="UP000318380">
    <property type="component" value="Unassembled WGS sequence"/>
</dbReference>
<comment type="caution">
    <text evidence="2">The sequence shown here is derived from an EMBL/GenBank/DDBJ whole genome shotgun (WGS) entry which is preliminary data.</text>
</comment>
<feature type="region of interest" description="Disordered" evidence="1">
    <location>
        <begin position="1280"/>
        <end position="1322"/>
    </location>
</feature>
<feature type="compositionally biased region" description="Low complexity" evidence="1">
    <location>
        <begin position="1310"/>
        <end position="1322"/>
    </location>
</feature>
<proteinExistence type="predicted"/>
<name>A0A561C015_9ACTN</name>
<evidence type="ECO:0000313" key="2">
    <source>
        <dbReference type="EMBL" id="TWD84387.1"/>
    </source>
</evidence>
<reference evidence="2 3" key="1">
    <citation type="submission" date="2019-06" db="EMBL/GenBank/DDBJ databases">
        <title>Sequencing the genomes of 1000 actinobacteria strains.</title>
        <authorList>
            <person name="Klenk H.-P."/>
        </authorList>
    </citation>
    <scope>NUCLEOTIDE SEQUENCE [LARGE SCALE GENOMIC DNA]</scope>
    <source>
        <strain evidence="2 3">DSM 24683</strain>
    </source>
</reference>
<feature type="compositionally biased region" description="Low complexity" evidence="1">
    <location>
        <begin position="1280"/>
        <end position="1296"/>
    </location>
</feature>
<feature type="region of interest" description="Disordered" evidence="1">
    <location>
        <begin position="269"/>
        <end position="291"/>
    </location>
</feature>
<protein>
    <submittedName>
        <fullName evidence="2">Uncharacterized protein</fullName>
    </submittedName>
</protein>
<dbReference type="EMBL" id="VIVK01000001">
    <property type="protein sequence ID" value="TWD84387.1"/>
    <property type="molecule type" value="Genomic_DNA"/>
</dbReference>
<evidence type="ECO:0000256" key="1">
    <source>
        <dbReference type="SAM" id="MobiDB-lite"/>
    </source>
</evidence>
<dbReference type="OrthoDB" id="3513155at2"/>
<feature type="region of interest" description="Disordered" evidence="1">
    <location>
        <begin position="773"/>
        <end position="803"/>
    </location>
</feature>
<evidence type="ECO:0000313" key="3">
    <source>
        <dbReference type="Proteomes" id="UP000318380"/>
    </source>
</evidence>
<accession>A0A561C015</accession>
<sequence length="2112" mass="226698">MAAISGDDPRVRARATLELALGFLAPAAIVLQDGSVRLRDAEDRLDRKVVRRLDRRLKARARAGVTDDRLAVEAIAYFGAEIERARGGRRADGATTALDRLLDRRDLSAAQRAESQALLREVLTGNTLTSWPELKQFMDAQAAPPSTERRSLAADILTAARSLSHDTETYVRSLATPEAPSTGTGIEAQYDEFRRLAREWHEQGEDRGSRQLLTIQHELEDLVMSIQRAGHPAPVLPWAGPTVVADQESPSDPAERLREQVRRQITKLESAASDHLKRAATRAESSGEARGQAATLFATADEQASLHDTAAAERARRFRVRAVARVRVAERHTRIAESCVAAADQAGAAAGVYRTLLRAADAGAGPEQLADLARDATQQVRAYEWATAATLPSPDVLQNGLPSGRLPHLTALSYELNQALRKRKNSFRFTPDLLHRTLRGESRRILSPDGIVLTIGNDPRADVSELVQLELKLDPGELHEVLNSPVGFDEAQVGQVVQGGFNVATSATDRLGTTGAAGLRSVTDGLPDSSKLKALAELASPGAEVADDLGVTVTGGATEFAQSGAVEALRGEFLRYRSPRPRWIWRIRDSALADWSAAQVVHSGGEPDAGAFDLGYSHTYTVGPPGNQTSLADVGLPEERGATLPEHFVSRADGLNELSDRAVAELRVRLGSLDRVGHDRLRGLLTDDAMIRLDETTRPGGVWRLITNGGRPVAWAQLESVADLDTAELLSDSSPDHKLELWRVGNSGASGGQTFASSRTVSGTAATALADIGSTSTDLTPGARAGRSKGEEEASTTSDVGSRWSTQRIAPTVGVKLGVRHKLTVHRLDRAESFTVDGSGDVCLRMAERDAFRYGLPVPDDALSRDADGDLRRGVDGRVLLRGDPHPAEAPPQLPVWLGTGPRQLRGAGPAMIRELSGADDALRDLLPRLSKQSLIPPLDDSGRPLPAKFAGQDPAVLLSQAENWERTLQQLAKHRLETGYDQACQEGLVFQLTEHRTGQPPRIRSYRIAVQQHFDRAKPIGVADSDMVVNVDIGVSASGRSGSRSRSFPWSLKFGLGNKPGPGNSGRTPSAGLSIGRTTLGRMLAWATGNAAYRMTVTESSSPVAVFDVPHTVTVTEVTADGDSAPIAQSEGSARVCLDSEFCAAPEPPVLALAGRVDPNLLQTATIQHVDVRDPVRRLTEAVPELRRGDSSALHHISAFLATRNLVTRPELLTTEYRTGLAVSAAPSDPLQAVAQRSLAPRRTSLGITTRVENLAYVGSASPIVADLNVTFASASSTSGASSGASAGASAGTGSVTTDGEAQGASLGVTRSTTKSASTTEAATSAVERSLMRDGQHYQFWGDLVLEAELRAGGAEPRRVELETGAVFLTLPERDALRSYGRGKLDLPLHKVSDAVERLLNGNLDLPRRTTAALVRRYRAEKGQTDTGLAAEHTDERLADLLRRVTGGTVQPDERLDRVLDEVDELTRQRVEVPLPRHYQQLMGAGQVDRSSLQDEAGNDTDLLREVYAAVEQHSPQALDDPVLAASLRGELSGPRWRHQLDNMLDPRGFVREYPIDDAGRPRNIRVRVRVQFTGPVTSEAGGTAGQSGNGFGLVQLWDLRERNRSVSAGTAYDGRIDLSGTSDASGTAGIGTGLGTSTTATSSELTTRISTGLAVETARVERDYRVMVEVDDNSTGAPPTRREAGGRLSLSVPASVIDSAPPPYSPGLSDHRSADLPANYLVEGSQPYLTGAEPTNTLLDAASRRLARTDLLGPAGVQLHGTTLESLLGASNRAVTFQEMARPTGHQLIPLAVPGQVTRVVAVRVRAEVSGVELVSEPDAEATTQLGENTRQLRTAQLTAKSNRLLPTTKSVSATSPGGEVTVGASVGDQVTEKDTGTVGARHETGVYESGQVVTVKLTVDYHLDFERRRLDRHNKPKVERSASLHRAAQGETYVTMFRRDYDAMRAQMEAGRTRPAKSVRTRTVRVEALADAQHPYSPLVDALDQARTHGVRIRLTVRGTDGTRQRYLAKPDGTLSSGRDRKFAAAFATLHPRLPLLAEGRVDLRELFAAGGRPQRFTPVVVDALQQKGVPASVLAETDSRMHRSRLFEEPDNLPPRRAAGPASGMSIG</sequence>
<organism evidence="2 3">
    <name type="scientific">Kribbella amoyensis</name>
    <dbReference type="NCBI Taxonomy" id="996641"/>
    <lineage>
        <taxon>Bacteria</taxon>
        <taxon>Bacillati</taxon>
        <taxon>Actinomycetota</taxon>
        <taxon>Actinomycetes</taxon>
        <taxon>Propionibacteriales</taxon>
        <taxon>Kribbellaceae</taxon>
        <taxon>Kribbella</taxon>
    </lineage>
</organism>
<keyword evidence="3" id="KW-1185">Reference proteome</keyword>
<gene>
    <name evidence="2" type="ORF">FB561_5574</name>
</gene>
<feature type="region of interest" description="Disordered" evidence="1">
    <location>
        <begin position="2086"/>
        <end position="2112"/>
    </location>
</feature>